<sequence>MHKNVLAHDPKEDYIDRYRISKEVQKKLNLLYTKNNWYNFFSIGLDWGIILGSVLLWLNVPTWWMYIISIVLIGSRMRGLDNIMHEASHAMLFKNQLLNKWMACIFAAFPIFTSYTTYCKSHFLHHKYLWTDKDPDYHRYKLIGLDDPPKDGFTFFLKHILKPVLLVHVPKYILGTVSANLYSKGEPSNERVARILYWLLIITNSIIFGFWDLILLFWIVPLFTTFQIIRYWVEISEHGGLKNSNGLYASRNSFGNLIESFLLHPHNDPYHLVHHLCPAIPHYNVKKAHLILMEDIEYRNAHHCFGFFVPKVPGFSTVVEDIRGKNYTN</sequence>
<feature type="transmembrane region" description="Helical" evidence="1">
    <location>
        <begin position="101"/>
        <end position="118"/>
    </location>
</feature>
<keyword evidence="1" id="KW-1133">Transmembrane helix</keyword>
<keyword evidence="4" id="KW-1185">Reference proteome</keyword>
<evidence type="ECO:0000313" key="4">
    <source>
        <dbReference type="Proteomes" id="UP000448943"/>
    </source>
</evidence>
<dbReference type="CDD" id="cd03510">
    <property type="entry name" value="Rhizobitoxine-FADS-like"/>
    <property type="match status" value="1"/>
</dbReference>
<keyword evidence="1" id="KW-0812">Transmembrane</keyword>
<feature type="transmembrane region" description="Helical" evidence="1">
    <location>
        <begin position="63"/>
        <end position="80"/>
    </location>
</feature>
<keyword evidence="1" id="KW-0472">Membrane</keyword>
<dbReference type="OrthoDB" id="9792534at2"/>
<evidence type="ECO:0000256" key="1">
    <source>
        <dbReference type="SAM" id="Phobius"/>
    </source>
</evidence>
<dbReference type="PANTHER" id="PTHR19353">
    <property type="entry name" value="FATTY ACID DESATURASE 2"/>
    <property type="match status" value="1"/>
</dbReference>
<comment type="caution">
    <text evidence="3">The sequence shown here is derived from an EMBL/GenBank/DDBJ whole genome shotgun (WGS) entry which is preliminary data.</text>
</comment>
<evidence type="ECO:0000313" key="3">
    <source>
        <dbReference type="EMBL" id="NBI31163.1"/>
    </source>
</evidence>
<dbReference type="Pfam" id="PF00487">
    <property type="entry name" value="FA_desaturase"/>
    <property type="match status" value="1"/>
</dbReference>
<dbReference type="GO" id="GO:0008610">
    <property type="term" value="P:lipid biosynthetic process"/>
    <property type="evidence" value="ECO:0007669"/>
    <property type="project" value="UniProtKB-ARBA"/>
</dbReference>
<name>A0A6N9Q953_9BACL</name>
<organism evidence="3 4">
    <name type="scientific">Chengkuizengella marina</name>
    <dbReference type="NCBI Taxonomy" id="2507566"/>
    <lineage>
        <taxon>Bacteria</taxon>
        <taxon>Bacillati</taxon>
        <taxon>Bacillota</taxon>
        <taxon>Bacilli</taxon>
        <taxon>Bacillales</taxon>
        <taxon>Paenibacillaceae</taxon>
        <taxon>Chengkuizengella</taxon>
    </lineage>
</organism>
<dbReference type="Proteomes" id="UP000448943">
    <property type="component" value="Unassembled WGS sequence"/>
</dbReference>
<dbReference type="InterPro" id="IPR005804">
    <property type="entry name" value="FA_desaturase_dom"/>
</dbReference>
<proteinExistence type="predicted"/>
<feature type="transmembrane region" description="Helical" evidence="1">
    <location>
        <begin position="195"/>
        <end position="220"/>
    </location>
</feature>
<protein>
    <submittedName>
        <fullName evidence="3">Fatty acid desaturase</fullName>
    </submittedName>
</protein>
<dbReference type="GO" id="GO:0016717">
    <property type="term" value="F:oxidoreductase activity, acting on paired donors, with oxidation of a pair of donors resulting in the reduction of molecular oxygen to two molecules of water"/>
    <property type="evidence" value="ECO:0007669"/>
    <property type="project" value="TreeGrafter"/>
</dbReference>
<feature type="domain" description="Fatty acid desaturase" evidence="2">
    <location>
        <begin position="61"/>
        <end position="303"/>
    </location>
</feature>
<dbReference type="AlphaFoldDB" id="A0A6N9Q953"/>
<accession>A0A6N9Q953</accession>
<gene>
    <name evidence="3" type="ORF">ERL59_19710</name>
</gene>
<dbReference type="InterPro" id="IPR012171">
    <property type="entry name" value="Fatty_acid_desaturase"/>
</dbReference>
<reference evidence="3 4" key="1">
    <citation type="submission" date="2019-01" db="EMBL/GenBank/DDBJ databases">
        <title>Chengkuizengella sp. nov., isolated from deep-sea sediment of East Pacific Ocean.</title>
        <authorList>
            <person name="Yang J."/>
            <person name="Lai Q."/>
            <person name="Shao Z."/>
        </authorList>
    </citation>
    <scope>NUCLEOTIDE SEQUENCE [LARGE SCALE GENOMIC DNA]</scope>
    <source>
        <strain evidence="3 4">YPA3-1-1</strain>
    </source>
</reference>
<evidence type="ECO:0000259" key="2">
    <source>
        <dbReference type="Pfam" id="PF00487"/>
    </source>
</evidence>
<dbReference type="GO" id="GO:0016020">
    <property type="term" value="C:membrane"/>
    <property type="evidence" value="ECO:0007669"/>
    <property type="project" value="TreeGrafter"/>
</dbReference>
<dbReference type="RefSeq" id="WP_160647984.1">
    <property type="nucleotide sequence ID" value="NZ_SIJB01000062.1"/>
</dbReference>
<dbReference type="EMBL" id="SIJB01000062">
    <property type="protein sequence ID" value="NBI31163.1"/>
    <property type="molecule type" value="Genomic_DNA"/>
</dbReference>
<feature type="transmembrane region" description="Helical" evidence="1">
    <location>
        <begin position="37"/>
        <end position="57"/>
    </location>
</feature>
<dbReference type="PANTHER" id="PTHR19353:SF19">
    <property type="entry name" value="DELTA(5) FATTY ACID DESATURASE C-RELATED"/>
    <property type="match status" value="1"/>
</dbReference>